<feature type="binding site" evidence="5">
    <location>
        <position position="231"/>
    </location>
    <ligand>
        <name>Fe cation</name>
        <dbReference type="ChEBI" id="CHEBI:24875"/>
        <note>catalytic</note>
    </ligand>
</feature>
<evidence type="ECO:0000256" key="3">
    <source>
        <dbReference type="ARBA" id="ARBA00023002"/>
    </source>
</evidence>
<dbReference type="GO" id="GO:0046872">
    <property type="term" value="F:metal ion binding"/>
    <property type="evidence" value="ECO:0007669"/>
    <property type="project" value="UniProtKB-KW"/>
</dbReference>
<keyword evidence="2 5" id="KW-0479">Metal-binding</keyword>
<dbReference type="PANTHER" id="PTHR10543:SF89">
    <property type="entry name" value="CAROTENOID 9,10(9',10')-CLEAVAGE DIOXYGENASE 1"/>
    <property type="match status" value="1"/>
</dbReference>
<dbReference type="GO" id="GO:0016121">
    <property type="term" value="P:carotene catabolic process"/>
    <property type="evidence" value="ECO:0007669"/>
    <property type="project" value="TreeGrafter"/>
</dbReference>
<evidence type="ECO:0000256" key="7">
    <source>
        <dbReference type="SAM" id="MobiDB-lite"/>
    </source>
</evidence>
<dbReference type="PANTHER" id="PTHR10543">
    <property type="entry name" value="BETA-CAROTENE DIOXYGENASE"/>
    <property type="match status" value="1"/>
</dbReference>
<evidence type="ECO:0000256" key="6">
    <source>
        <dbReference type="RuleBase" id="RU364048"/>
    </source>
</evidence>
<evidence type="ECO:0000256" key="1">
    <source>
        <dbReference type="ARBA" id="ARBA00006787"/>
    </source>
</evidence>
<feature type="region of interest" description="Disordered" evidence="7">
    <location>
        <begin position="115"/>
        <end position="139"/>
    </location>
</feature>
<feature type="region of interest" description="Disordered" evidence="7">
    <location>
        <begin position="1"/>
        <end position="23"/>
    </location>
</feature>
<organism evidence="8">
    <name type="scientific">Paraconexibacter sp. AEG42_29</name>
    <dbReference type="NCBI Taxonomy" id="2997339"/>
    <lineage>
        <taxon>Bacteria</taxon>
        <taxon>Bacillati</taxon>
        <taxon>Actinomycetota</taxon>
        <taxon>Thermoleophilia</taxon>
        <taxon>Solirubrobacterales</taxon>
        <taxon>Paraconexibacteraceae</taxon>
        <taxon>Paraconexibacter</taxon>
    </lineage>
</organism>
<dbReference type="Pfam" id="PF03055">
    <property type="entry name" value="RPE65"/>
    <property type="match status" value="1"/>
</dbReference>
<feature type="binding site" evidence="5">
    <location>
        <position position="295"/>
    </location>
    <ligand>
        <name>Fe cation</name>
        <dbReference type="ChEBI" id="CHEBI:24875"/>
        <note>catalytic</note>
    </ligand>
</feature>
<dbReference type="InterPro" id="IPR004294">
    <property type="entry name" value="Carotenoid_Oase"/>
</dbReference>
<evidence type="ECO:0000256" key="4">
    <source>
        <dbReference type="ARBA" id="ARBA00023004"/>
    </source>
</evidence>
<keyword evidence="6" id="KW-0223">Dioxygenase</keyword>
<evidence type="ECO:0000256" key="2">
    <source>
        <dbReference type="ARBA" id="ARBA00022723"/>
    </source>
</evidence>
<keyword evidence="4 5" id="KW-0408">Iron</keyword>
<dbReference type="KEGG" id="parq:DSM112329_02472"/>
<dbReference type="EC" id="1.13.11.-" evidence="6"/>
<sequence>MDARRHAQYAGTLPADDTHPYRTGPWRPQTTEWDATGLTVIGDLPDDLNGVYLRNTENPLHDALGRYHPFDGDGMLHALHLHDGRADYRNRFVRTKGLEAELAAGRSLWPGITDDPAKALAPSPGPSARAGTKDASSTDVTVHNGRALTSFYLCGDLYAADPRTLEPLGTEPWVPPDWGACSHPKVDAVTGELLFFNYSTEYPYLHFGVVSPAGELAHYAPVPLPGPRMPHDMAFTERFVVLNDLPMFWDERALARGQYVNRYHPDMPSRFAIVPRRGGADDVRWFEASATNVLHWINAFEDGDEVVLDGFHQGCPDPRRAGDDRWTTTRRYLDANELQTRPHRWRFNLRTGRTTEEFLDDSYLEFGMINAARGGRSYGHVYTMTAEPGWFLFNGLTKFDVRTGAKQEWRFPKGVYASESPMAPRASGGADAAEDDGHVLSFVTDMNAGTSECHIFDAADVSAGPVCRVLLPEQISSGTHTVWAPEESLT</sequence>
<dbReference type="GO" id="GO:0010436">
    <property type="term" value="F:carotenoid dioxygenase activity"/>
    <property type="evidence" value="ECO:0007669"/>
    <property type="project" value="TreeGrafter"/>
</dbReference>
<dbReference type="AlphaFoldDB" id="A0AAU7AVJ6"/>
<dbReference type="EMBL" id="CP114014">
    <property type="protein sequence ID" value="XAY05614.1"/>
    <property type="molecule type" value="Genomic_DNA"/>
</dbReference>
<accession>A0AAU7AVJ6</accession>
<proteinExistence type="inferred from homology"/>
<evidence type="ECO:0000313" key="8">
    <source>
        <dbReference type="EMBL" id="XAY05614.1"/>
    </source>
</evidence>
<protein>
    <recommendedName>
        <fullName evidence="6">Dioxygenase</fullName>
        <ecNumber evidence="6">1.13.11.-</ecNumber>
    </recommendedName>
</protein>
<evidence type="ECO:0000256" key="5">
    <source>
        <dbReference type="PIRSR" id="PIRSR604294-1"/>
    </source>
</evidence>
<comment type="cofactor">
    <cofactor evidence="5 6">
        <name>Fe(2+)</name>
        <dbReference type="ChEBI" id="CHEBI:29033"/>
    </cofactor>
    <text evidence="5 6">Binds 1 Fe(2+) ion per subunit.</text>
</comment>
<feature type="binding site" evidence="5">
    <location>
        <position position="183"/>
    </location>
    <ligand>
        <name>Fe cation</name>
        <dbReference type="ChEBI" id="CHEBI:24875"/>
        <note>catalytic</note>
    </ligand>
</feature>
<feature type="binding site" evidence="5">
    <location>
        <position position="480"/>
    </location>
    <ligand>
        <name>Fe cation</name>
        <dbReference type="ChEBI" id="CHEBI:24875"/>
        <note>catalytic</note>
    </ligand>
</feature>
<gene>
    <name evidence="8" type="ORF">DSM112329_02472</name>
</gene>
<keyword evidence="3 6" id="KW-0560">Oxidoreductase</keyword>
<reference evidence="8" key="1">
    <citation type="submission" date="2022-12" db="EMBL/GenBank/DDBJ databases">
        <title>Paraconexibacter alkalitolerans sp. nov. and Baekduia alba sp. nov., isolated from soil and emended description of the genera Paraconexibacter (Chun et al., 2020) and Baekduia (An et al., 2020).</title>
        <authorList>
            <person name="Vieira S."/>
            <person name="Huber K.J."/>
            <person name="Geppert A."/>
            <person name="Wolf J."/>
            <person name="Neumann-Schaal M."/>
            <person name="Muesken M."/>
            <person name="Overmann J."/>
        </authorList>
    </citation>
    <scope>NUCLEOTIDE SEQUENCE</scope>
    <source>
        <strain evidence="8">AEG42_29</strain>
    </source>
</reference>
<name>A0AAU7AVJ6_9ACTN</name>
<dbReference type="RefSeq" id="WP_354702119.1">
    <property type="nucleotide sequence ID" value="NZ_CP114014.1"/>
</dbReference>
<comment type="similarity">
    <text evidence="1 6">Belongs to the carotenoid oxygenase family.</text>
</comment>